<evidence type="ECO:0000259" key="2">
    <source>
        <dbReference type="PROSITE" id="PS51159"/>
    </source>
</evidence>
<dbReference type="GO" id="GO:0005979">
    <property type="term" value="P:regulation of glycogen biosynthetic process"/>
    <property type="evidence" value="ECO:0007669"/>
    <property type="project" value="TreeGrafter"/>
</dbReference>
<feature type="compositionally biased region" description="Polar residues" evidence="1">
    <location>
        <begin position="651"/>
        <end position="676"/>
    </location>
</feature>
<dbReference type="InterPro" id="IPR050782">
    <property type="entry name" value="PP1_regulatory_subunit_3"/>
</dbReference>
<keyword evidence="4" id="KW-1185">Reference proteome</keyword>
<dbReference type="InterPro" id="IPR038175">
    <property type="entry name" value="CBM21_dom_sf"/>
</dbReference>
<gene>
    <name evidence="3" type="ORF">OC842_001422</name>
</gene>
<dbReference type="Proteomes" id="UP001176521">
    <property type="component" value="Unassembled WGS sequence"/>
</dbReference>
<sequence length="906" mass="93410">STLMAATPAPMELPTPSLALPQIRSTPFCLFTLTPPLTSPPLGHSAPLAISSISNFAGESSTAALHPTLTCKPLGIVSTISALSSARSGMLLSSSHGHHASMPYDQMHGFEAGASSSSSPSSGHYSTSNGNGRARGHPHSMSSDHVRSRSASSMGSVSASSTSSSSRSGSSSSSSTTTAPASRASHQGTATVSDTTLSDEQRLILLRQQQAQRRPKMLRLTAAVNHLTSASRSMSATVTPTMSSTSTRHSAESSRPASIVGITSLTGSYLPSSGSTSMSSDTSPNAGLTIVVDPKSSGSQAANGGDLDKVVFPMVGSPPSAHAMPLHPGSRKALAQTAALQPADGATLQLDLGCISGPSMSDSSAASANSAMTVPELVRKKSGEPVKSSLKHFSQSAFLHRSDSSPAAMASFRAAKSVPNTPTVAKAVHFNPVLEHIKVFKHRQRPTAVSRDGSPEHTETETEEEREFPFYQNWRKHSASVSSPSGSGSPGSAASTPPGEAAAAAEQLVLRLPNFPSSAKLSVDREIFLERVFLSDDLRSVKGTVQVQNLAFEKWVAIRFTLDNWATVCEVSAEYQESIKGGKSDRFTFSIKLNELLIWTRGQQETKTMFMCLRFNAAGQEFWDNNAGDNYQLDFRKRPVARPPARPAAQAESSTLPRSFSPRRSPQLPDTSSLPRSFSPRRTPELRAPGSIEYIHRSLMNMARGETSPGATSPVAPGGTAAASGVEAVVAGVAAASPPPSAPAGPSSPSGSNGTASLMSGPSSSSSHSQAGSGSPTLSSVSDSSSSSSSTGSMKPSSVSSYDELIARFCWHDSSTEAGSPGGVGIGVGGPTPTAGGPGLSPGGHCVSVAGLPISSVGAPELSGSLSPPQGAVHGMHASHMPHRLFADSMGSPTTESGSTTPTIGF</sequence>
<dbReference type="PROSITE" id="PS51159">
    <property type="entry name" value="CBM21"/>
    <property type="match status" value="1"/>
</dbReference>
<dbReference type="Pfam" id="PF03370">
    <property type="entry name" value="CBM_21"/>
    <property type="match status" value="1"/>
</dbReference>
<feature type="compositionally biased region" description="Low complexity" evidence="1">
    <location>
        <begin position="115"/>
        <end position="128"/>
    </location>
</feature>
<dbReference type="Gene3D" id="2.60.40.2440">
    <property type="entry name" value="Carbohydrate binding type-21 domain"/>
    <property type="match status" value="1"/>
</dbReference>
<comment type="caution">
    <text evidence="3">The sequence shown here is derived from an EMBL/GenBank/DDBJ whole genome shotgun (WGS) entry which is preliminary data.</text>
</comment>
<evidence type="ECO:0000313" key="3">
    <source>
        <dbReference type="EMBL" id="KAK0538075.1"/>
    </source>
</evidence>
<feature type="region of interest" description="Disordered" evidence="1">
    <location>
        <begin position="641"/>
        <end position="690"/>
    </location>
</feature>
<dbReference type="EMBL" id="JAPDMQ010000050">
    <property type="protein sequence ID" value="KAK0538075.1"/>
    <property type="molecule type" value="Genomic_DNA"/>
</dbReference>
<evidence type="ECO:0000256" key="1">
    <source>
        <dbReference type="SAM" id="MobiDB-lite"/>
    </source>
</evidence>
<feature type="region of interest" description="Disordered" evidence="1">
    <location>
        <begin position="270"/>
        <end position="304"/>
    </location>
</feature>
<dbReference type="PANTHER" id="PTHR12307">
    <property type="entry name" value="PROTEIN PHOSPHATASE 1 REGULATORY SUBUNIT"/>
    <property type="match status" value="1"/>
</dbReference>
<protein>
    <recommendedName>
        <fullName evidence="2">CBM21 domain-containing protein</fullName>
    </recommendedName>
</protein>
<feature type="compositionally biased region" description="Low complexity" evidence="1">
    <location>
        <begin position="744"/>
        <end position="798"/>
    </location>
</feature>
<feature type="region of interest" description="Disordered" evidence="1">
    <location>
        <begin position="736"/>
        <end position="798"/>
    </location>
</feature>
<dbReference type="GO" id="GO:0000164">
    <property type="term" value="C:protein phosphatase type 1 complex"/>
    <property type="evidence" value="ECO:0007669"/>
    <property type="project" value="TreeGrafter"/>
</dbReference>
<accession>A0AAN6GHL8</accession>
<dbReference type="GO" id="GO:0008157">
    <property type="term" value="F:protein phosphatase 1 binding"/>
    <property type="evidence" value="ECO:0007669"/>
    <property type="project" value="TreeGrafter"/>
</dbReference>
<dbReference type="AlphaFoldDB" id="A0AAN6GHL8"/>
<feature type="non-terminal residue" evidence="3">
    <location>
        <position position="1"/>
    </location>
</feature>
<proteinExistence type="predicted"/>
<reference evidence="3" key="1">
    <citation type="journal article" date="2023" name="PhytoFront">
        <title>Draft Genome Resources of Seven Strains of Tilletia horrida, Causal Agent of Kernel Smut of Rice.</title>
        <authorList>
            <person name="Khanal S."/>
            <person name="Antony Babu S."/>
            <person name="Zhou X.G."/>
        </authorList>
    </citation>
    <scope>NUCLEOTIDE SEQUENCE</scope>
    <source>
        <strain evidence="3">TX3</strain>
    </source>
</reference>
<feature type="domain" description="CBM21" evidence="2">
    <location>
        <begin position="521"/>
        <end position="634"/>
    </location>
</feature>
<feature type="compositionally biased region" description="Low complexity" evidence="1">
    <location>
        <begin position="479"/>
        <end position="500"/>
    </location>
</feature>
<feature type="region of interest" description="Disordered" evidence="1">
    <location>
        <begin position="442"/>
        <end position="500"/>
    </location>
</feature>
<dbReference type="PANTHER" id="PTHR12307:SF36">
    <property type="entry name" value="GLYCOGEN-BINDING SUBUNIT 76A"/>
    <property type="match status" value="1"/>
</dbReference>
<feature type="compositionally biased region" description="Low complexity" evidence="1">
    <location>
        <begin position="148"/>
        <end position="185"/>
    </location>
</feature>
<feature type="compositionally biased region" description="Polar residues" evidence="1">
    <location>
        <begin position="186"/>
        <end position="195"/>
    </location>
</feature>
<feature type="compositionally biased region" description="Low complexity" evidence="1">
    <location>
        <begin position="270"/>
        <end position="284"/>
    </location>
</feature>
<dbReference type="GO" id="GO:2001069">
    <property type="term" value="F:glycogen binding"/>
    <property type="evidence" value="ECO:0007669"/>
    <property type="project" value="TreeGrafter"/>
</dbReference>
<feature type="compositionally biased region" description="Polar residues" evidence="1">
    <location>
        <begin position="230"/>
        <end position="242"/>
    </location>
</feature>
<feature type="region of interest" description="Disordered" evidence="1">
    <location>
        <begin position="230"/>
        <end position="258"/>
    </location>
</feature>
<dbReference type="InterPro" id="IPR005036">
    <property type="entry name" value="CBM21_dom"/>
</dbReference>
<organism evidence="3 4">
    <name type="scientific">Tilletia horrida</name>
    <dbReference type="NCBI Taxonomy" id="155126"/>
    <lineage>
        <taxon>Eukaryota</taxon>
        <taxon>Fungi</taxon>
        <taxon>Dikarya</taxon>
        <taxon>Basidiomycota</taxon>
        <taxon>Ustilaginomycotina</taxon>
        <taxon>Exobasidiomycetes</taxon>
        <taxon>Tilletiales</taxon>
        <taxon>Tilletiaceae</taxon>
        <taxon>Tilletia</taxon>
    </lineage>
</organism>
<name>A0AAN6GHL8_9BASI</name>
<evidence type="ECO:0000313" key="4">
    <source>
        <dbReference type="Proteomes" id="UP001176521"/>
    </source>
</evidence>
<feature type="region of interest" description="Disordered" evidence="1">
    <location>
        <begin position="102"/>
        <end position="195"/>
    </location>
</feature>